<dbReference type="PaxDb" id="2903-EOD04089"/>
<dbReference type="GO" id="GO:0000103">
    <property type="term" value="P:sulfate assimilation"/>
    <property type="evidence" value="ECO:0007669"/>
    <property type="project" value="TreeGrafter"/>
</dbReference>
<dbReference type="SUPFAM" id="SSF56655">
    <property type="entry name" value="Carbohydrate phosphatase"/>
    <property type="match status" value="1"/>
</dbReference>
<organism evidence="8 9">
    <name type="scientific">Emiliania huxleyi (strain CCMP1516)</name>
    <dbReference type="NCBI Taxonomy" id="280463"/>
    <lineage>
        <taxon>Eukaryota</taxon>
        <taxon>Haptista</taxon>
        <taxon>Haptophyta</taxon>
        <taxon>Prymnesiophyceae</taxon>
        <taxon>Isochrysidales</taxon>
        <taxon>Noelaerhabdaceae</taxon>
        <taxon>Emiliania</taxon>
    </lineage>
</organism>
<feature type="chain" id="PRO_5044190427" description="3'(2'),5'-bisphosphate nucleotidase" evidence="7">
    <location>
        <begin position="18"/>
        <end position="398"/>
    </location>
</feature>
<name>A0A0D3HYK4_EMIH1</name>
<keyword evidence="7" id="KW-0732">Signal</keyword>
<dbReference type="Proteomes" id="UP000013827">
    <property type="component" value="Unassembled WGS sequence"/>
</dbReference>
<dbReference type="Gene3D" id="3.40.190.80">
    <property type="match status" value="1"/>
</dbReference>
<dbReference type="GeneID" id="17250286"/>
<dbReference type="GO" id="GO:0046872">
    <property type="term" value="F:metal ion binding"/>
    <property type="evidence" value="ECO:0007669"/>
    <property type="project" value="UniProtKB-KW"/>
</dbReference>
<feature type="signal peptide" evidence="7">
    <location>
        <begin position="1"/>
        <end position="17"/>
    </location>
</feature>
<evidence type="ECO:0000256" key="5">
    <source>
        <dbReference type="ARBA" id="ARBA00022842"/>
    </source>
</evidence>
<dbReference type="GO" id="GO:0008441">
    <property type="term" value="F:3'(2'),5'-bisphosphate nucleotidase activity"/>
    <property type="evidence" value="ECO:0007669"/>
    <property type="project" value="TreeGrafter"/>
</dbReference>
<protein>
    <recommendedName>
        <fullName evidence="10">3'(2'),5'-bisphosphate nucleotidase</fullName>
    </recommendedName>
</protein>
<dbReference type="HOGENOM" id="CLU_693437_0_0_1"/>
<dbReference type="PANTHER" id="PTHR43200">
    <property type="entry name" value="PHOSPHATASE"/>
    <property type="match status" value="1"/>
</dbReference>
<keyword evidence="9" id="KW-1185">Reference proteome</keyword>
<evidence type="ECO:0008006" key="10">
    <source>
        <dbReference type="Google" id="ProtNLM"/>
    </source>
</evidence>
<keyword evidence="4" id="KW-0378">Hydrolase</keyword>
<proteinExistence type="inferred from homology"/>
<dbReference type="PROSITE" id="PS00629">
    <property type="entry name" value="IMP_1"/>
    <property type="match status" value="1"/>
</dbReference>
<dbReference type="eggNOG" id="KOG1528">
    <property type="taxonomic scope" value="Eukaryota"/>
</dbReference>
<dbReference type="AlphaFoldDB" id="A0A0D3HYK4"/>
<evidence type="ECO:0000256" key="6">
    <source>
        <dbReference type="PIRSR" id="PIRSR600760-2"/>
    </source>
</evidence>
<dbReference type="Gene3D" id="3.30.540.10">
    <property type="entry name" value="Fructose-1,6-Bisphosphatase, subunit A, domain 1"/>
    <property type="match status" value="1"/>
</dbReference>
<dbReference type="EnsemblProtists" id="EOD04089">
    <property type="protein sequence ID" value="EOD04089"/>
    <property type="gene ID" value="EMIHUDRAFT_453976"/>
</dbReference>
<feature type="binding site" evidence="6">
    <location>
        <position position="205"/>
    </location>
    <ligand>
        <name>Mg(2+)</name>
        <dbReference type="ChEBI" id="CHEBI:18420"/>
        <label>1</label>
        <note>catalytic</note>
    </ligand>
</feature>
<keyword evidence="5 6" id="KW-0460">Magnesium</keyword>
<comment type="similarity">
    <text evidence="2">Belongs to the inositol monophosphatase superfamily.</text>
</comment>
<evidence type="ECO:0000256" key="3">
    <source>
        <dbReference type="ARBA" id="ARBA00022723"/>
    </source>
</evidence>
<accession>A0A0D3HYK4</accession>
<dbReference type="RefSeq" id="XP_005756518.1">
    <property type="nucleotide sequence ID" value="XM_005756461.1"/>
</dbReference>
<feature type="binding site" evidence="6">
    <location>
        <position position="207"/>
    </location>
    <ligand>
        <name>Mg(2+)</name>
        <dbReference type="ChEBI" id="CHEBI:18420"/>
        <label>1</label>
        <note>catalytic</note>
    </ligand>
</feature>
<sequence length="398" mass="41503">MSLAFALASATAALMHATSVSRQCAVGRASSARLVEAAPPPGFVWATDDGADAGRPAAGGPDWGGDLAAEARIAVRCVQRAMQLCQALACDMRVVDSEASGKEMDECDVTAGVSFIKAGDSTPVTAADFAIQGLISQELGRAFPADRFMGEEDAGDLREDAALRSLALRLSSQYGGEPDEAAFLASVDRGLEPPRGTGERCWVLDPIDGTKGFMTGQNYVVGLALVDGDGEALVGVMGVPAEEEVPPIMAAVRGRGPLVARGMLSGAHRPVTRPPDASLRHGLTWWRAGGDAPVEQEAAPRPAWADGGAAPPWLISPQRAFAECQPFGAAHPPSELKSWDHACGLICVEEAGGSASDCEGGRVAFPGRTFRVQGGVVCCSRWASEEVRRRLLGAATRR</sequence>
<feature type="binding site" evidence="6">
    <location>
        <position position="340"/>
    </location>
    <ligand>
        <name>Mg(2+)</name>
        <dbReference type="ChEBI" id="CHEBI:18420"/>
        <label>1</label>
        <note>catalytic</note>
    </ligand>
</feature>
<dbReference type="InterPro" id="IPR020583">
    <property type="entry name" value="Inositol_monoP_metal-BS"/>
</dbReference>
<evidence type="ECO:0000256" key="4">
    <source>
        <dbReference type="ARBA" id="ARBA00022801"/>
    </source>
</evidence>
<evidence type="ECO:0000256" key="1">
    <source>
        <dbReference type="ARBA" id="ARBA00001946"/>
    </source>
</evidence>
<reference evidence="8" key="2">
    <citation type="submission" date="2024-10" db="UniProtKB">
        <authorList>
            <consortium name="EnsemblProtists"/>
        </authorList>
    </citation>
    <scope>IDENTIFICATION</scope>
</reference>
<dbReference type="InterPro" id="IPR000760">
    <property type="entry name" value="Inositol_monophosphatase-like"/>
</dbReference>
<dbReference type="OMA" id="PHARSHI"/>
<feature type="binding site" evidence="6">
    <location>
        <position position="151"/>
    </location>
    <ligand>
        <name>Mg(2+)</name>
        <dbReference type="ChEBI" id="CHEBI:18420"/>
        <label>1</label>
        <note>catalytic</note>
    </ligand>
</feature>
<keyword evidence="3 6" id="KW-0479">Metal-binding</keyword>
<reference evidence="9" key="1">
    <citation type="journal article" date="2013" name="Nature">
        <title>Pan genome of the phytoplankton Emiliania underpins its global distribution.</title>
        <authorList>
            <person name="Read B.A."/>
            <person name="Kegel J."/>
            <person name="Klute M.J."/>
            <person name="Kuo A."/>
            <person name="Lefebvre S.C."/>
            <person name="Maumus F."/>
            <person name="Mayer C."/>
            <person name="Miller J."/>
            <person name="Monier A."/>
            <person name="Salamov A."/>
            <person name="Young J."/>
            <person name="Aguilar M."/>
            <person name="Claverie J.M."/>
            <person name="Frickenhaus S."/>
            <person name="Gonzalez K."/>
            <person name="Herman E.K."/>
            <person name="Lin Y.C."/>
            <person name="Napier J."/>
            <person name="Ogata H."/>
            <person name="Sarno A.F."/>
            <person name="Shmutz J."/>
            <person name="Schroeder D."/>
            <person name="de Vargas C."/>
            <person name="Verret F."/>
            <person name="von Dassow P."/>
            <person name="Valentin K."/>
            <person name="Van de Peer Y."/>
            <person name="Wheeler G."/>
            <person name="Dacks J.B."/>
            <person name="Delwiche C.F."/>
            <person name="Dyhrman S.T."/>
            <person name="Glockner G."/>
            <person name="John U."/>
            <person name="Richards T."/>
            <person name="Worden A.Z."/>
            <person name="Zhang X."/>
            <person name="Grigoriev I.V."/>
            <person name="Allen A.E."/>
            <person name="Bidle K."/>
            <person name="Borodovsky M."/>
            <person name="Bowler C."/>
            <person name="Brownlee C."/>
            <person name="Cock J.M."/>
            <person name="Elias M."/>
            <person name="Gladyshev V.N."/>
            <person name="Groth M."/>
            <person name="Guda C."/>
            <person name="Hadaegh A."/>
            <person name="Iglesias-Rodriguez M.D."/>
            <person name="Jenkins J."/>
            <person name="Jones B.M."/>
            <person name="Lawson T."/>
            <person name="Leese F."/>
            <person name="Lindquist E."/>
            <person name="Lobanov A."/>
            <person name="Lomsadze A."/>
            <person name="Malik S.B."/>
            <person name="Marsh M.E."/>
            <person name="Mackinder L."/>
            <person name="Mock T."/>
            <person name="Mueller-Roeber B."/>
            <person name="Pagarete A."/>
            <person name="Parker M."/>
            <person name="Probert I."/>
            <person name="Quesneville H."/>
            <person name="Raines C."/>
            <person name="Rensing S.A."/>
            <person name="Riano-Pachon D.M."/>
            <person name="Richier S."/>
            <person name="Rokitta S."/>
            <person name="Shiraiwa Y."/>
            <person name="Soanes D.M."/>
            <person name="van der Giezen M."/>
            <person name="Wahlund T.M."/>
            <person name="Williams B."/>
            <person name="Wilson W."/>
            <person name="Wolfe G."/>
            <person name="Wurch L.L."/>
        </authorList>
    </citation>
    <scope>NUCLEOTIDE SEQUENCE</scope>
</reference>
<evidence type="ECO:0000313" key="9">
    <source>
        <dbReference type="Proteomes" id="UP000013827"/>
    </source>
</evidence>
<evidence type="ECO:0000256" key="7">
    <source>
        <dbReference type="SAM" id="SignalP"/>
    </source>
</evidence>
<evidence type="ECO:0000256" key="2">
    <source>
        <dbReference type="ARBA" id="ARBA00009759"/>
    </source>
</evidence>
<feature type="binding site" evidence="6">
    <location>
        <position position="208"/>
    </location>
    <ligand>
        <name>Mg(2+)</name>
        <dbReference type="ChEBI" id="CHEBI:18420"/>
        <label>1</label>
        <note>catalytic</note>
    </ligand>
</feature>
<dbReference type="InterPro" id="IPR051090">
    <property type="entry name" value="Inositol_monoP_superfamily"/>
</dbReference>
<dbReference type="PANTHER" id="PTHR43200:SF6">
    <property type="entry name" value="3'(2'),5'-BISPHOSPHATE NUCLEOTIDASE"/>
    <property type="match status" value="1"/>
</dbReference>
<dbReference type="KEGG" id="ehx:EMIHUDRAFT_453976"/>
<dbReference type="PRINTS" id="PR00377">
    <property type="entry name" value="IMPHPHTASES"/>
</dbReference>
<dbReference type="STRING" id="2903.R1D5W2"/>
<comment type="cofactor">
    <cofactor evidence="1 6">
        <name>Mg(2+)</name>
        <dbReference type="ChEBI" id="CHEBI:18420"/>
    </cofactor>
</comment>
<evidence type="ECO:0000313" key="8">
    <source>
        <dbReference type="EnsemblProtists" id="EOD04089"/>
    </source>
</evidence>
<dbReference type="Pfam" id="PF00459">
    <property type="entry name" value="Inositol_P"/>
    <property type="match status" value="1"/>
</dbReference>